<proteinExistence type="predicted"/>
<sequence>MIKSSLPTDSSTHALLFKHFCRSVAEIQWLLVILVLLYVVATGYSLDSSPSVLITIGLYFLFSLATNYAGLFDLNRSVLITAHTLVMMAFITTILYLTHGIDGPLVSLYLVVIITSALALGKMATLLEVGAVAACYLLLTQYADSSAESDYSLIAANLLIFILVGYLTTTLAEAIHSANEHLKTIPRLEHGLEATVQRWKYVVQQSSDAFIEVDSLGQVTEWNPRASSLFGWSEDEAVGQNLRDLIIPPQSRQAQFNNLQQYFNATADNVMDRRVKAQACKRDGTVFTVEVLIHDFQMPDQRYFNAFLHDISDRERQHTRLIHKAHIDAVTQLANRYVFEERLAAVLGHDHPGTISLLFMIDLDNFKAINDRHGHTTGDRLLREVGERILGVVRDNDLVARLGGDEFVVLMEQLKPLDDAKLMKIANKLVDAIDQPYLAGHQAIEMTASVGVAVHPGDANTAEELLNLADQAMYRAKQAGKNRYRIENRSPGSPAIL</sequence>
<dbReference type="EMBL" id="JBHRSS010000008">
    <property type="protein sequence ID" value="MFC3105675.1"/>
    <property type="molecule type" value="Genomic_DNA"/>
</dbReference>
<dbReference type="SMART" id="SM00267">
    <property type="entry name" value="GGDEF"/>
    <property type="match status" value="1"/>
</dbReference>
<dbReference type="Proteomes" id="UP001595462">
    <property type="component" value="Unassembled WGS sequence"/>
</dbReference>
<name>A0ABV7EWE7_9GAMM</name>
<dbReference type="Gene3D" id="3.30.70.270">
    <property type="match status" value="1"/>
</dbReference>
<comment type="caution">
    <text evidence="4">The sequence shown here is derived from an EMBL/GenBank/DDBJ whole genome shotgun (WGS) entry which is preliminary data.</text>
</comment>
<dbReference type="Gene3D" id="3.30.450.20">
    <property type="entry name" value="PAS domain"/>
    <property type="match status" value="1"/>
</dbReference>
<evidence type="ECO:0000259" key="2">
    <source>
        <dbReference type="PROSITE" id="PS50112"/>
    </source>
</evidence>
<dbReference type="RefSeq" id="WP_380691212.1">
    <property type="nucleotide sequence ID" value="NZ_JBHRSS010000008.1"/>
</dbReference>
<dbReference type="CDD" id="cd00130">
    <property type="entry name" value="PAS"/>
    <property type="match status" value="1"/>
</dbReference>
<evidence type="ECO:0000259" key="3">
    <source>
        <dbReference type="PROSITE" id="PS50887"/>
    </source>
</evidence>
<keyword evidence="1" id="KW-1133">Transmembrane helix</keyword>
<feature type="transmembrane region" description="Helical" evidence="1">
    <location>
        <begin position="78"/>
        <end position="97"/>
    </location>
</feature>
<dbReference type="PANTHER" id="PTHR44757">
    <property type="entry name" value="DIGUANYLATE CYCLASE DGCP"/>
    <property type="match status" value="1"/>
</dbReference>
<dbReference type="InterPro" id="IPR013767">
    <property type="entry name" value="PAS_fold"/>
</dbReference>
<feature type="transmembrane region" description="Helical" evidence="1">
    <location>
        <begin position="52"/>
        <end position="71"/>
    </location>
</feature>
<dbReference type="InterPro" id="IPR052155">
    <property type="entry name" value="Biofilm_reg_signaling"/>
</dbReference>
<protein>
    <submittedName>
        <fullName evidence="4">Diguanylate cyclase domain-containing protein</fullName>
        <ecNumber evidence="4">2.7.7.65</ecNumber>
    </submittedName>
</protein>
<keyword evidence="1" id="KW-0472">Membrane</keyword>
<evidence type="ECO:0000313" key="5">
    <source>
        <dbReference type="Proteomes" id="UP001595462"/>
    </source>
</evidence>
<feature type="transmembrane region" description="Helical" evidence="1">
    <location>
        <begin position="109"/>
        <end position="139"/>
    </location>
</feature>
<reference evidence="5" key="1">
    <citation type="journal article" date="2019" name="Int. J. Syst. Evol. Microbiol.">
        <title>The Global Catalogue of Microorganisms (GCM) 10K type strain sequencing project: providing services to taxonomists for standard genome sequencing and annotation.</title>
        <authorList>
            <consortium name="The Broad Institute Genomics Platform"/>
            <consortium name="The Broad Institute Genome Sequencing Center for Infectious Disease"/>
            <person name="Wu L."/>
            <person name="Ma J."/>
        </authorList>
    </citation>
    <scope>NUCLEOTIDE SEQUENCE [LARGE SCALE GENOMIC DNA]</scope>
    <source>
        <strain evidence="5">KCTC 52640</strain>
    </source>
</reference>
<dbReference type="Pfam" id="PF00989">
    <property type="entry name" value="PAS"/>
    <property type="match status" value="1"/>
</dbReference>
<dbReference type="PANTHER" id="PTHR44757:SF2">
    <property type="entry name" value="BIOFILM ARCHITECTURE MAINTENANCE PROTEIN MBAA"/>
    <property type="match status" value="1"/>
</dbReference>
<feature type="transmembrane region" description="Helical" evidence="1">
    <location>
        <begin position="27"/>
        <end position="46"/>
    </location>
</feature>
<dbReference type="InterPro" id="IPR043128">
    <property type="entry name" value="Rev_trsase/Diguanyl_cyclase"/>
</dbReference>
<feature type="transmembrane region" description="Helical" evidence="1">
    <location>
        <begin position="151"/>
        <end position="169"/>
    </location>
</feature>
<accession>A0ABV7EWE7</accession>
<feature type="domain" description="PAS" evidence="2">
    <location>
        <begin position="195"/>
        <end position="266"/>
    </location>
</feature>
<dbReference type="InterPro" id="IPR000160">
    <property type="entry name" value="GGDEF_dom"/>
</dbReference>
<evidence type="ECO:0000256" key="1">
    <source>
        <dbReference type="SAM" id="Phobius"/>
    </source>
</evidence>
<dbReference type="Pfam" id="PF00990">
    <property type="entry name" value="GGDEF"/>
    <property type="match status" value="1"/>
</dbReference>
<dbReference type="PROSITE" id="PS50112">
    <property type="entry name" value="PAS"/>
    <property type="match status" value="1"/>
</dbReference>
<keyword evidence="4" id="KW-0808">Transferase</keyword>
<keyword evidence="4" id="KW-0548">Nucleotidyltransferase</keyword>
<dbReference type="EC" id="2.7.7.65" evidence="4"/>
<dbReference type="CDD" id="cd01949">
    <property type="entry name" value="GGDEF"/>
    <property type="match status" value="1"/>
</dbReference>
<dbReference type="PROSITE" id="PS50887">
    <property type="entry name" value="GGDEF"/>
    <property type="match status" value="1"/>
</dbReference>
<keyword evidence="1" id="KW-0812">Transmembrane</keyword>
<dbReference type="SMART" id="SM00091">
    <property type="entry name" value="PAS"/>
    <property type="match status" value="1"/>
</dbReference>
<keyword evidence="5" id="KW-1185">Reference proteome</keyword>
<feature type="domain" description="GGDEF" evidence="3">
    <location>
        <begin position="354"/>
        <end position="489"/>
    </location>
</feature>
<dbReference type="SUPFAM" id="SSF55785">
    <property type="entry name" value="PYP-like sensor domain (PAS domain)"/>
    <property type="match status" value="1"/>
</dbReference>
<dbReference type="InterPro" id="IPR035965">
    <property type="entry name" value="PAS-like_dom_sf"/>
</dbReference>
<gene>
    <name evidence="4" type="ORF">ACFOSU_17515</name>
</gene>
<dbReference type="SUPFAM" id="SSF55073">
    <property type="entry name" value="Nucleotide cyclase"/>
    <property type="match status" value="1"/>
</dbReference>
<dbReference type="NCBIfam" id="TIGR00229">
    <property type="entry name" value="sensory_box"/>
    <property type="match status" value="1"/>
</dbReference>
<organism evidence="4 5">
    <name type="scientific">Salinisphaera aquimarina</name>
    <dbReference type="NCBI Taxonomy" id="2094031"/>
    <lineage>
        <taxon>Bacteria</taxon>
        <taxon>Pseudomonadati</taxon>
        <taxon>Pseudomonadota</taxon>
        <taxon>Gammaproteobacteria</taxon>
        <taxon>Salinisphaerales</taxon>
        <taxon>Salinisphaeraceae</taxon>
        <taxon>Salinisphaera</taxon>
    </lineage>
</organism>
<dbReference type="GO" id="GO:0052621">
    <property type="term" value="F:diguanylate cyclase activity"/>
    <property type="evidence" value="ECO:0007669"/>
    <property type="project" value="UniProtKB-EC"/>
</dbReference>
<dbReference type="InterPro" id="IPR000014">
    <property type="entry name" value="PAS"/>
</dbReference>
<dbReference type="InterPro" id="IPR029787">
    <property type="entry name" value="Nucleotide_cyclase"/>
</dbReference>
<dbReference type="NCBIfam" id="TIGR00254">
    <property type="entry name" value="GGDEF"/>
    <property type="match status" value="1"/>
</dbReference>
<evidence type="ECO:0000313" key="4">
    <source>
        <dbReference type="EMBL" id="MFC3105675.1"/>
    </source>
</evidence>